<gene>
    <name evidence="1" type="ORF">I79_008592</name>
</gene>
<organism evidence="1 2">
    <name type="scientific">Cricetulus griseus</name>
    <name type="common">Chinese hamster</name>
    <name type="synonym">Cricetulus barabensis griseus</name>
    <dbReference type="NCBI Taxonomy" id="10029"/>
    <lineage>
        <taxon>Eukaryota</taxon>
        <taxon>Metazoa</taxon>
        <taxon>Chordata</taxon>
        <taxon>Craniata</taxon>
        <taxon>Vertebrata</taxon>
        <taxon>Euteleostomi</taxon>
        <taxon>Mammalia</taxon>
        <taxon>Eutheria</taxon>
        <taxon>Euarchontoglires</taxon>
        <taxon>Glires</taxon>
        <taxon>Rodentia</taxon>
        <taxon>Myomorpha</taxon>
        <taxon>Muroidea</taxon>
        <taxon>Cricetidae</taxon>
        <taxon>Cricetinae</taxon>
        <taxon>Cricetulus</taxon>
    </lineage>
</organism>
<sequence>MILDINSKRCERERLPRGTGIVHSWLPNQPGKDASMANESCDATTVAIGVVVVFSYMYFNENLDFCPFFPEAHRDTGSSVQS</sequence>
<dbReference type="EMBL" id="JH000298">
    <property type="protein sequence ID" value="EGW02346.1"/>
    <property type="molecule type" value="Genomic_DNA"/>
</dbReference>
<name>G3HDK9_CRIGR</name>
<accession>G3HDK9</accession>
<dbReference type="AlphaFoldDB" id="G3HDK9"/>
<protein>
    <submittedName>
        <fullName evidence="1">Uncharacterized protein</fullName>
    </submittedName>
</protein>
<dbReference type="InParanoid" id="G3HDK9"/>
<evidence type="ECO:0000313" key="2">
    <source>
        <dbReference type="Proteomes" id="UP000001075"/>
    </source>
</evidence>
<reference evidence="2" key="1">
    <citation type="journal article" date="2011" name="Nat. Biotechnol.">
        <title>The genomic sequence of the Chinese hamster ovary (CHO)-K1 cell line.</title>
        <authorList>
            <person name="Xu X."/>
            <person name="Nagarajan H."/>
            <person name="Lewis N.E."/>
            <person name="Pan S."/>
            <person name="Cai Z."/>
            <person name="Liu X."/>
            <person name="Chen W."/>
            <person name="Xie M."/>
            <person name="Wang W."/>
            <person name="Hammond S."/>
            <person name="Andersen M.R."/>
            <person name="Neff N."/>
            <person name="Passarelli B."/>
            <person name="Koh W."/>
            <person name="Fan H.C."/>
            <person name="Wang J."/>
            <person name="Gui Y."/>
            <person name="Lee K.H."/>
            <person name="Betenbaugh M.J."/>
            <person name="Quake S.R."/>
            <person name="Famili I."/>
            <person name="Palsson B.O."/>
            <person name="Wang J."/>
        </authorList>
    </citation>
    <scope>NUCLEOTIDE SEQUENCE [LARGE SCALE GENOMIC DNA]</scope>
    <source>
        <strain evidence="2">CHO K1 cell line</strain>
    </source>
</reference>
<dbReference type="Proteomes" id="UP000001075">
    <property type="component" value="Unassembled WGS sequence"/>
</dbReference>
<proteinExistence type="predicted"/>
<evidence type="ECO:0000313" key="1">
    <source>
        <dbReference type="EMBL" id="EGW02346.1"/>
    </source>
</evidence>